<evidence type="ECO:0000313" key="3">
    <source>
        <dbReference type="EMBL" id="OHU91453.1"/>
    </source>
</evidence>
<accession>A0A1S1MWR2</accession>
<dbReference type="Gene3D" id="3.30.200.20">
    <property type="entry name" value="Phosphorylase Kinase, domain 1"/>
    <property type="match status" value="1"/>
</dbReference>
<evidence type="ECO:0000313" key="4">
    <source>
        <dbReference type="Proteomes" id="UP000179786"/>
    </source>
</evidence>
<comment type="caution">
    <text evidence="3">The sequence shown here is derived from an EMBL/GenBank/DDBJ whole genome shotgun (WGS) entry which is preliminary data.</text>
</comment>
<dbReference type="Pfam" id="PF03881">
    <property type="entry name" value="Fructosamin_kin"/>
    <property type="match status" value="1"/>
</dbReference>
<dbReference type="OrthoDB" id="5291879at2"/>
<organism evidence="3 4">
    <name type="scientific">Pseudoalteromonas amylolytica</name>
    <dbReference type="NCBI Taxonomy" id="1859457"/>
    <lineage>
        <taxon>Bacteria</taxon>
        <taxon>Pseudomonadati</taxon>
        <taxon>Pseudomonadota</taxon>
        <taxon>Gammaproteobacteria</taxon>
        <taxon>Alteromonadales</taxon>
        <taxon>Pseudoalteromonadaceae</taxon>
        <taxon>Pseudoalteromonas</taxon>
    </lineage>
</organism>
<keyword evidence="2" id="KW-0808">Transferase</keyword>
<dbReference type="STRING" id="1859457.BET10_11620"/>
<dbReference type="AlphaFoldDB" id="A0A1S1MWR2"/>
<dbReference type="PANTHER" id="PTHR12149:SF8">
    <property type="entry name" value="PROTEIN-RIBULOSAMINE 3-KINASE"/>
    <property type="match status" value="1"/>
</dbReference>
<dbReference type="PANTHER" id="PTHR12149">
    <property type="entry name" value="FRUCTOSAMINE 3 KINASE-RELATED PROTEIN"/>
    <property type="match status" value="1"/>
</dbReference>
<comment type="similarity">
    <text evidence="1 2">Belongs to the fructosamine kinase family.</text>
</comment>
<keyword evidence="4" id="KW-1185">Reference proteome</keyword>
<dbReference type="EMBL" id="MKJU01000025">
    <property type="protein sequence ID" value="OHU91453.1"/>
    <property type="molecule type" value="Genomic_DNA"/>
</dbReference>
<keyword evidence="2 3" id="KW-0418">Kinase</keyword>
<dbReference type="InterPro" id="IPR016477">
    <property type="entry name" value="Fructo-/Ketosamine-3-kinase"/>
</dbReference>
<dbReference type="Proteomes" id="UP000179786">
    <property type="component" value="Unassembled WGS sequence"/>
</dbReference>
<dbReference type="Gene3D" id="3.90.1200.10">
    <property type="match status" value="1"/>
</dbReference>
<gene>
    <name evidence="3" type="ORF">BET10_11620</name>
</gene>
<name>A0A1S1MWR2_9GAMM</name>
<reference evidence="3 4" key="1">
    <citation type="submission" date="2016-09" db="EMBL/GenBank/DDBJ databases">
        <title>Pseudoalteromonas amylolytica sp. nov., isolated from the surface seawater.</title>
        <authorList>
            <person name="Wu Y.-H."/>
            <person name="Cheng H."/>
            <person name="Jin X.-B."/>
            <person name="Wang C.-S."/>
            <person name="Xu X.-W."/>
        </authorList>
    </citation>
    <scope>NUCLEOTIDE SEQUENCE [LARGE SCALE GENOMIC DNA]</scope>
    <source>
        <strain evidence="3 4">JW1</strain>
    </source>
</reference>
<dbReference type="SUPFAM" id="SSF56112">
    <property type="entry name" value="Protein kinase-like (PK-like)"/>
    <property type="match status" value="1"/>
</dbReference>
<sequence length="284" mass="33311">MWNAVNQQISEALHQPFTLSYKEQLRGCGNEKRFYIANDEHRYIVKVDLLSALERFESESKVRDLLIRDSDFLVADTVTIGTTLEFCFMVLEVIPKQNEQENWHECGVLLAKMHNRFEQKMFGLEQDSYIHHLIQPNQWHKKWETFFAEERIGWQLQLLKEKGIEFVDIDDFVITIKSLLPHHSKPSLLHGNFWKGNIYFSGGKPCVDNPACYYGDREVDLAMSELFAPLPESFSEAYQGVFELPSGYELRRPIYQLYPLLLHANLYAGDYLNQVQKRVNEILK</sequence>
<evidence type="ECO:0000256" key="2">
    <source>
        <dbReference type="PIRNR" id="PIRNR006221"/>
    </source>
</evidence>
<dbReference type="InterPro" id="IPR011009">
    <property type="entry name" value="Kinase-like_dom_sf"/>
</dbReference>
<dbReference type="GO" id="GO:0016301">
    <property type="term" value="F:kinase activity"/>
    <property type="evidence" value="ECO:0007669"/>
    <property type="project" value="UniProtKB-UniRule"/>
</dbReference>
<protein>
    <submittedName>
        <fullName evidence="3">Fructosamine kinase</fullName>
    </submittedName>
</protein>
<dbReference type="PIRSF" id="PIRSF006221">
    <property type="entry name" value="Ketosamine-3-kinase"/>
    <property type="match status" value="1"/>
</dbReference>
<dbReference type="RefSeq" id="WP_070985368.1">
    <property type="nucleotide sequence ID" value="NZ_MKJU01000025.1"/>
</dbReference>
<evidence type="ECO:0000256" key="1">
    <source>
        <dbReference type="ARBA" id="ARBA00009460"/>
    </source>
</evidence>
<proteinExistence type="inferred from homology"/>